<proteinExistence type="predicted"/>
<evidence type="ECO:0000313" key="2">
    <source>
        <dbReference type="EMBL" id="GEP01162.1"/>
    </source>
</evidence>
<reference evidence="2 3" key="1">
    <citation type="submission" date="2019-07" db="EMBL/GenBank/DDBJ databases">
        <title>Whole genome shotgun sequence of Methylobacterium haplocladii NBRC 107714.</title>
        <authorList>
            <person name="Hosoyama A."/>
            <person name="Uohara A."/>
            <person name="Ohji S."/>
            <person name="Ichikawa N."/>
        </authorList>
    </citation>
    <scope>NUCLEOTIDE SEQUENCE [LARGE SCALE GENOMIC DNA]</scope>
    <source>
        <strain evidence="2 3">NBRC 107714</strain>
    </source>
</reference>
<gene>
    <name evidence="2" type="ORF">MHA02_35490</name>
</gene>
<name>A0A512ITX9_9HYPH</name>
<evidence type="ECO:0000256" key="1">
    <source>
        <dbReference type="SAM" id="SignalP"/>
    </source>
</evidence>
<dbReference type="Proteomes" id="UP000321258">
    <property type="component" value="Unassembled WGS sequence"/>
</dbReference>
<organism evidence="2 3">
    <name type="scientific">Methylobacterium haplocladii</name>
    <dbReference type="NCBI Taxonomy" id="1176176"/>
    <lineage>
        <taxon>Bacteria</taxon>
        <taxon>Pseudomonadati</taxon>
        <taxon>Pseudomonadota</taxon>
        <taxon>Alphaproteobacteria</taxon>
        <taxon>Hyphomicrobiales</taxon>
        <taxon>Methylobacteriaceae</taxon>
        <taxon>Methylobacterium</taxon>
    </lineage>
</organism>
<accession>A0A512ITX9</accession>
<feature type="chain" id="PRO_5022153331" description="Secreted protein" evidence="1">
    <location>
        <begin position="21"/>
        <end position="108"/>
    </location>
</feature>
<protein>
    <recommendedName>
        <fullName evidence="4">Secreted protein</fullName>
    </recommendedName>
</protein>
<evidence type="ECO:0000313" key="3">
    <source>
        <dbReference type="Proteomes" id="UP000321258"/>
    </source>
</evidence>
<comment type="caution">
    <text evidence="2">The sequence shown here is derived from an EMBL/GenBank/DDBJ whole genome shotgun (WGS) entry which is preliminary data.</text>
</comment>
<evidence type="ECO:0008006" key="4">
    <source>
        <dbReference type="Google" id="ProtNLM"/>
    </source>
</evidence>
<dbReference type="AlphaFoldDB" id="A0A512ITX9"/>
<keyword evidence="1" id="KW-0732">Signal</keyword>
<sequence length="108" mass="11364">MRAGSRLPFAVAILCVVASAAEARPARCFTSDDGAYPCDFQATDRDGSFAIAAPGKPTYRLNMGEPGYAFGFVDLGGRNVALPGRYRPLGGPRGCWANDDTGTKICAE</sequence>
<keyword evidence="3" id="KW-1185">Reference proteome</keyword>
<dbReference type="EMBL" id="BJZT01000039">
    <property type="protein sequence ID" value="GEP01162.1"/>
    <property type="molecule type" value="Genomic_DNA"/>
</dbReference>
<feature type="signal peptide" evidence="1">
    <location>
        <begin position="1"/>
        <end position="20"/>
    </location>
</feature>
<dbReference type="RefSeq" id="WP_170249336.1">
    <property type="nucleotide sequence ID" value="NZ_BJZT01000039.1"/>
</dbReference>